<accession>Q6BTU4</accession>
<dbReference type="VEuPathDB" id="FungiDB:DEHA2C15840g"/>
<dbReference type="InParanoid" id="Q6BTU4"/>
<keyword evidence="2" id="KW-1185">Reference proteome</keyword>
<dbReference type="Proteomes" id="UP000000599">
    <property type="component" value="Chromosome C"/>
</dbReference>
<dbReference type="InterPro" id="IPR018854">
    <property type="entry name" value="Psome_chaperone_3/4"/>
</dbReference>
<sequence length="113" mass="12801">MIVTKQENINGDDYQIVISIDKHDKSSINVYVNEMTNTSVGSYVYSINDKKSGQIYSSVLQDHSSNIVTEQARNLGYLVVKKYCRPSYTNINGQISDYPQVLKVVFNLLDESI</sequence>
<dbReference type="Pfam" id="PF10448">
    <property type="entry name" value="POC3_POC4"/>
    <property type="match status" value="1"/>
</dbReference>
<protein>
    <submittedName>
        <fullName evidence="1">DEHA2C15840p</fullName>
    </submittedName>
</protein>
<gene>
    <name evidence="1" type="ordered locus">DEHA2C15840g</name>
</gene>
<evidence type="ECO:0000313" key="1">
    <source>
        <dbReference type="EMBL" id="CAG86457.1"/>
    </source>
</evidence>
<dbReference type="AlphaFoldDB" id="Q6BTU4"/>
<dbReference type="GeneID" id="2900389"/>
<reference evidence="1 2" key="1">
    <citation type="journal article" date="2004" name="Nature">
        <title>Genome evolution in yeasts.</title>
        <authorList>
            <consortium name="Genolevures"/>
            <person name="Dujon B."/>
            <person name="Sherman D."/>
            <person name="Fischer G."/>
            <person name="Durrens P."/>
            <person name="Casaregola S."/>
            <person name="Lafontaine I."/>
            <person name="de Montigny J."/>
            <person name="Marck C."/>
            <person name="Neuveglise C."/>
            <person name="Talla E."/>
            <person name="Goffard N."/>
            <person name="Frangeul L."/>
            <person name="Aigle M."/>
            <person name="Anthouard V."/>
            <person name="Babour A."/>
            <person name="Barbe V."/>
            <person name="Barnay S."/>
            <person name="Blanchin S."/>
            <person name="Beckerich J.M."/>
            <person name="Beyne E."/>
            <person name="Bleykasten C."/>
            <person name="Boisrame A."/>
            <person name="Boyer J."/>
            <person name="Cattolico L."/>
            <person name="Confanioleri F."/>
            <person name="de Daruvar A."/>
            <person name="Despons L."/>
            <person name="Fabre E."/>
            <person name="Fairhead C."/>
            <person name="Ferry-Dumazet H."/>
            <person name="Groppi A."/>
            <person name="Hantraye F."/>
            <person name="Hennequin C."/>
            <person name="Jauniaux N."/>
            <person name="Joyet P."/>
            <person name="Kachouri R."/>
            <person name="Kerrest A."/>
            <person name="Koszul R."/>
            <person name="Lemaire M."/>
            <person name="Lesur I."/>
            <person name="Ma L."/>
            <person name="Muller H."/>
            <person name="Nicaud J.M."/>
            <person name="Nikolski M."/>
            <person name="Oztas S."/>
            <person name="Ozier-Kalogeropoulos O."/>
            <person name="Pellenz S."/>
            <person name="Potier S."/>
            <person name="Richard G.F."/>
            <person name="Straub M.L."/>
            <person name="Suleau A."/>
            <person name="Swennene D."/>
            <person name="Tekaia F."/>
            <person name="Wesolowski-Louvel M."/>
            <person name="Westhof E."/>
            <person name="Wirth B."/>
            <person name="Zeniou-Meyer M."/>
            <person name="Zivanovic I."/>
            <person name="Bolotin-Fukuhara M."/>
            <person name="Thierry A."/>
            <person name="Bouchier C."/>
            <person name="Caudron B."/>
            <person name="Scarpelli C."/>
            <person name="Gaillardin C."/>
            <person name="Weissenbach J."/>
            <person name="Wincker P."/>
            <person name="Souciet J.L."/>
        </authorList>
    </citation>
    <scope>NUCLEOTIDE SEQUENCE [LARGE SCALE GENOMIC DNA]</scope>
    <source>
        <strain evidence="2">ATCC 36239 / CBS 767 / BCRC 21394 / JCM 1990 / NBRC 0083 / IGC 2968</strain>
    </source>
</reference>
<dbReference type="HOGENOM" id="CLU_156699_0_0_1"/>
<dbReference type="OrthoDB" id="4014860at2759"/>
<dbReference type="OMA" id="AHSKAPM"/>
<dbReference type="KEGG" id="dha:DEHA2C15840g"/>
<name>Q6BTU4_DEBHA</name>
<dbReference type="eggNOG" id="ENOG502RQDM">
    <property type="taxonomic scope" value="Eukaryota"/>
</dbReference>
<dbReference type="EMBL" id="CR382135">
    <property type="protein sequence ID" value="CAG86457.1"/>
    <property type="molecule type" value="Genomic_DNA"/>
</dbReference>
<proteinExistence type="predicted"/>
<dbReference type="RefSeq" id="XP_458375.1">
    <property type="nucleotide sequence ID" value="XM_458375.1"/>
</dbReference>
<organism evidence="1 2">
    <name type="scientific">Debaryomyces hansenii (strain ATCC 36239 / CBS 767 / BCRC 21394 / JCM 1990 / NBRC 0083 / IGC 2968)</name>
    <name type="common">Yeast</name>
    <name type="synonym">Torulaspora hansenii</name>
    <dbReference type="NCBI Taxonomy" id="284592"/>
    <lineage>
        <taxon>Eukaryota</taxon>
        <taxon>Fungi</taxon>
        <taxon>Dikarya</taxon>
        <taxon>Ascomycota</taxon>
        <taxon>Saccharomycotina</taxon>
        <taxon>Pichiomycetes</taxon>
        <taxon>Debaryomycetaceae</taxon>
        <taxon>Debaryomyces</taxon>
    </lineage>
</organism>
<evidence type="ECO:0000313" key="2">
    <source>
        <dbReference type="Proteomes" id="UP000000599"/>
    </source>
</evidence>
<dbReference type="Gene3D" id="3.30.230.100">
    <property type="match status" value="1"/>
</dbReference>